<proteinExistence type="predicted"/>
<keyword evidence="4" id="KW-1185">Reference proteome</keyword>
<evidence type="ECO:0000313" key="5">
    <source>
        <dbReference type="WBParaSite" id="SBAD_0000647601-mRNA-1"/>
    </source>
</evidence>
<accession>A0A183IRI6</accession>
<evidence type="ECO:0000313" key="4">
    <source>
        <dbReference type="Proteomes" id="UP000270296"/>
    </source>
</evidence>
<dbReference type="GO" id="GO:0031032">
    <property type="term" value="P:actomyosin structure organization"/>
    <property type="evidence" value="ECO:0007669"/>
    <property type="project" value="TreeGrafter"/>
</dbReference>
<dbReference type="WBParaSite" id="SBAD_0000647601-mRNA-1">
    <property type="protein sequence ID" value="SBAD_0000647601-mRNA-1"/>
    <property type="gene ID" value="SBAD_0000647601"/>
</dbReference>
<reference evidence="3 4" key="2">
    <citation type="submission" date="2018-11" db="EMBL/GenBank/DDBJ databases">
        <authorList>
            <consortium name="Pathogen Informatics"/>
        </authorList>
    </citation>
    <scope>NUCLEOTIDE SEQUENCE [LARGE SCALE GENOMIC DNA]</scope>
</reference>
<evidence type="ECO:0000256" key="1">
    <source>
        <dbReference type="SAM" id="MobiDB-lite"/>
    </source>
</evidence>
<dbReference type="Pfam" id="PF09379">
    <property type="entry name" value="FERM_N"/>
    <property type="match status" value="1"/>
</dbReference>
<dbReference type="SUPFAM" id="SSF54236">
    <property type="entry name" value="Ubiquitin-like"/>
    <property type="match status" value="1"/>
</dbReference>
<dbReference type="GO" id="GO:0005856">
    <property type="term" value="C:cytoskeleton"/>
    <property type="evidence" value="ECO:0007669"/>
    <property type="project" value="TreeGrafter"/>
</dbReference>
<feature type="compositionally biased region" description="Basic and acidic residues" evidence="1">
    <location>
        <begin position="12"/>
        <end position="43"/>
    </location>
</feature>
<dbReference type="GO" id="GO:0005886">
    <property type="term" value="C:plasma membrane"/>
    <property type="evidence" value="ECO:0007669"/>
    <property type="project" value="TreeGrafter"/>
</dbReference>
<sequence>MVTATGPTLNSSEDKVRVSGRGVDQHKRDDEGHCGAGGDDRAKTRSKKARHVCRVTILDGSTIEVELGKGPTGRDAFDEAAKKLNLLEKDYFGLCYPDAQNRRVMF</sequence>
<dbReference type="InterPro" id="IPR029071">
    <property type="entry name" value="Ubiquitin-like_domsf"/>
</dbReference>
<dbReference type="PROSITE" id="PS50057">
    <property type="entry name" value="FERM_3"/>
    <property type="match status" value="1"/>
</dbReference>
<feature type="region of interest" description="Disordered" evidence="1">
    <location>
        <begin position="1"/>
        <end position="45"/>
    </location>
</feature>
<evidence type="ECO:0000313" key="3">
    <source>
        <dbReference type="EMBL" id="VDP09568.1"/>
    </source>
</evidence>
<dbReference type="AlphaFoldDB" id="A0A183IRI6"/>
<name>A0A183IRI6_9BILA</name>
<dbReference type="OrthoDB" id="6235974at2759"/>
<gene>
    <name evidence="3" type="ORF">SBAD_LOCUS6234</name>
</gene>
<organism evidence="5">
    <name type="scientific">Soboliphyme baturini</name>
    <dbReference type="NCBI Taxonomy" id="241478"/>
    <lineage>
        <taxon>Eukaryota</taxon>
        <taxon>Metazoa</taxon>
        <taxon>Ecdysozoa</taxon>
        <taxon>Nematoda</taxon>
        <taxon>Enoplea</taxon>
        <taxon>Dorylaimia</taxon>
        <taxon>Dioctophymatida</taxon>
        <taxon>Dioctophymatoidea</taxon>
        <taxon>Soboliphymatidae</taxon>
        <taxon>Soboliphyme</taxon>
    </lineage>
</organism>
<dbReference type="EMBL" id="UZAM01009589">
    <property type="protein sequence ID" value="VDP09568.1"/>
    <property type="molecule type" value="Genomic_DNA"/>
</dbReference>
<reference evidence="5" key="1">
    <citation type="submission" date="2016-06" db="UniProtKB">
        <authorList>
            <consortium name="WormBaseParasite"/>
        </authorList>
    </citation>
    <scope>IDENTIFICATION</scope>
</reference>
<dbReference type="CDD" id="cd01765">
    <property type="entry name" value="FERM_F0_F1"/>
    <property type="match status" value="1"/>
</dbReference>
<dbReference type="Gene3D" id="3.10.20.90">
    <property type="entry name" value="Phosphatidylinositol 3-kinase Catalytic Subunit, Chain A, domain 1"/>
    <property type="match status" value="1"/>
</dbReference>
<dbReference type="InterPro" id="IPR018979">
    <property type="entry name" value="FERM_N"/>
</dbReference>
<protein>
    <submittedName>
        <fullName evidence="5">FERM domain-containing protein</fullName>
    </submittedName>
</protein>
<feature type="domain" description="FERM" evidence="2">
    <location>
        <begin position="51"/>
        <end position="106"/>
    </location>
</feature>
<dbReference type="Proteomes" id="UP000270296">
    <property type="component" value="Unassembled WGS sequence"/>
</dbReference>
<dbReference type="PANTHER" id="PTHR23280:SF21">
    <property type="entry name" value="PROTEIN 4.1 HOMOLOG"/>
    <property type="match status" value="1"/>
</dbReference>
<evidence type="ECO:0000259" key="2">
    <source>
        <dbReference type="PROSITE" id="PS50057"/>
    </source>
</evidence>
<dbReference type="PANTHER" id="PTHR23280">
    <property type="entry name" value="4.1 G PROTEIN"/>
    <property type="match status" value="1"/>
</dbReference>
<feature type="compositionally biased region" description="Polar residues" evidence="1">
    <location>
        <begin position="1"/>
        <end position="11"/>
    </location>
</feature>
<dbReference type="InterPro" id="IPR000299">
    <property type="entry name" value="FERM_domain"/>
</dbReference>